<gene>
    <name evidence="9" type="ORF">DXC31_17710</name>
    <name evidence="8" type="ORF">LIQ08_18685</name>
</gene>
<keyword evidence="4 6" id="KW-1133">Transmembrane helix</keyword>
<reference evidence="9 10" key="1">
    <citation type="submission" date="2018-08" db="EMBL/GenBank/DDBJ databases">
        <title>A genome reference for cultivated species of the human gut microbiota.</title>
        <authorList>
            <person name="Zou Y."/>
            <person name="Xue W."/>
            <person name="Luo G."/>
        </authorList>
    </citation>
    <scope>NUCLEOTIDE SEQUENCE [LARGE SCALE GENOMIC DNA]</scope>
    <source>
        <strain evidence="9 10">TF01-20-2</strain>
    </source>
</reference>
<dbReference type="EMBL" id="QSSX01000095">
    <property type="protein sequence ID" value="RGM15767.1"/>
    <property type="molecule type" value="Genomic_DNA"/>
</dbReference>
<evidence type="ECO:0000256" key="4">
    <source>
        <dbReference type="ARBA" id="ARBA00022989"/>
    </source>
</evidence>
<dbReference type="AlphaFoldDB" id="A0A3E4UT55"/>
<dbReference type="Proteomes" id="UP001297370">
    <property type="component" value="Unassembled WGS sequence"/>
</dbReference>
<dbReference type="Proteomes" id="UP000260808">
    <property type="component" value="Unassembled WGS sequence"/>
</dbReference>
<name>A0A3E4UT55_MEDGN</name>
<evidence type="ECO:0000256" key="2">
    <source>
        <dbReference type="ARBA" id="ARBA00022475"/>
    </source>
</evidence>
<dbReference type="EMBL" id="JAJBOM010000061">
    <property type="protein sequence ID" value="MCB5621136.1"/>
    <property type="molecule type" value="Genomic_DNA"/>
</dbReference>
<comment type="subcellular location">
    <subcellularLocation>
        <location evidence="1">Cell membrane</location>
        <topology evidence="1">Multi-pass membrane protein</topology>
    </subcellularLocation>
</comment>
<evidence type="ECO:0000259" key="7">
    <source>
        <dbReference type="Pfam" id="PF02687"/>
    </source>
</evidence>
<proteinExistence type="predicted"/>
<comment type="caution">
    <text evidence="9">The sequence shown here is derived from an EMBL/GenBank/DDBJ whole genome shotgun (WGS) entry which is preliminary data.</text>
</comment>
<dbReference type="PANTHER" id="PTHR30572:SF9">
    <property type="entry name" value="ABC TRANSPORTER PERMEASE PROTEIN"/>
    <property type="match status" value="1"/>
</dbReference>
<keyword evidence="5 6" id="KW-0472">Membrane</keyword>
<feature type="transmembrane region" description="Helical" evidence="6">
    <location>
        <begin position="401"/>
        <end position="424"/>
    </location>
</feature>
<dbReference type="GO" id="GO:0005886">
    <property type="term" value="C:plasma membrane"/>
    <property type="evidence" value="ECO:0007669"/>
    <property type="project" value="UniProtKB-SubCell"/>
</dbReference>
<sequence>MNFFKRAIKYSARQKLRSLLLFLTFTLLSTTILIALSSEKAVQQGTKQIKETVGASVRMEIDMNNQNNFGPAEDLGNGASGYTYNGDRITEKIINSIAELPNVVSYNAKIEDAYWGLPENFEPIPGMVNAPGLSIPYTAILDSSLDVKFLNGSYKLEEGRHINPNDSCTALISKELADRNNLSVGDKITFQEFETGKTECTFTIVGIYSGTEGTTKQAITPDGIPANCGYIDMEGLKKFYSRGNEKLEGYDNLDIYTHSPEEAKELMETIKDLPEVKGKTFTFDVNTEDFDMVSTPLSSFGSMVDTAVLTITVIGMLIIVLFLVLWTRSRNKEIAILLAVGRSKVEIIAQFLVENILIGILSIFASTALSFGLANQIGSFIISKAGENISNLNIQIATSDMIKVFGIGFILICLAVIIASYTIIRLRPKDILTKME</sequence>
<accession>A0A3E4UT55</accession>
<dbReference type="Pfam" id="PF02687">
    <property type="entry name" value="FtsX"/>
    <property type="match status" value="1"/>
</dbReference>
<protein>
    <submittedName>
        <fullName evidence="9">ABC transporter permease</fullName>
    </submittedName>
    <submittedName>
        <fullName evidence="8">FtsX-like permease family protein</fullName>
    </submittedName>
</protein>
<evidence type="ECO:0000313" key="8">
    <source>
        <dbReference type="EMBL" id="MCB5621136.1"/>
    </source>
</evidence>
<organism evidence="9 10">
    <name type="scientific">Mediterraneibacter gnavus</name>
    <name type="common">Ruminococcus gnavus</name>
    <dbReference type="NCBI Taxonomy" id="33038"/>
    <lineage>
        <taxon>Bacteria</taxon>
        <taxon>Bacillati</taxon>
        <taxon>Bacillota</taxon>
        <taxon>Clostridia</taxon>
        <taxon>Lachnospirales</taxon>
        <taxon>Lachnospiraceae</taxon>
        <taxon>Mediterraneibacter</taxon>
    </lineage>
</organism>
<dbReference type="InterPro" id="IPR003838">
    <property type="entry name" value="ABC3_permease_C"/>
</dbReference>
<evidence type="ECO:0000256" key="5">
    <source>
        <dbReference type="ARBA" id="ARBA00023136"/>
    </source>
</evidence>
<dbReference type="RefSeq" id="WP_004614920.1">
    <property type="nucleotide sequence ID" value="NZ_JAAIQY010000056.1"/>
</dbReference>
<feature type="transmembrane region" description="Helical" evidence="6">
    <location>
        <begin position="307"/>
        <end position="326"/>
    </location>
</feature>
<evidence type="ECO:0000256" key="3">
    <source>
        <dbReference type="ARBA" id="ARBA00022692"/>
    </source>
</evidence>
<feature type="domain" description="ABC3 transporter permease C-terminal" evidence="7">
    <location>
        <begin position="308"/>
        <end position="426"/>
    </location>
</feature>
<keyword evidence="2" id="KW-1003">Cell membrane</keyword>
<dbReference type="PANTHER" id="PTHR30572">
    <property type="entry name" value="MEMBRANE COMPONENT OF TRANSPORTER-RELATED"/>
    <property type="match status" value="1"/>
</dbReference>
<evidence type="ECO:0000313" key="10">
    <source>
        <dbReference type="Proteomes" id="UP000260808"/>
    </source>
</evidence>
<reference evidence="8" key="2">
    <citation type="submission" date="2021-10" db="EMBL/GenBank/DDBJ databases">
        <title>Collection of gut derived symbiotic bacterial strains cultured from healthy donors.</title>
        <authorList>
            <person name="Lin H."/>
            <person name="Littmann E."/>
            <person name="Claire K."/>
            <person name="Pamer E."/>
        </authorList>
    </citation>
    <scope>NUCLEOTIDE SEQUENCE</scope>
    <source>
        <strain evidence="8">MSK.23.18</strain>
    </source>
</reference>
<dbReference type="GO" id="GO:0022857">
    <property type="term" value="F:transmembrane transporter activity"/>
    <property type="evidence" value="ECO:0007669"/>
    <property type="project" value="TreeGrafter"/>
</dbReference>
<keyword evidence="3 6" id="KW-0812">Transmembrane</keyword>
<evidence type="ECO:0000256" key="1">
    <source>
        <dbReference type="ARBA" id="ARBA00004651"/>
    </source>
</evidence>
<evidence type="ECO:0000256" key="6">
    <source>
        <dbReference type="SAM" id="Phobius"/>
    </source>
</evidence>
<dbReference type="InterPro" id="IPR050250">
    <property type="entry name" value="Macrolide_Exporter_MacB"/>
</dbReference>
<feature type="transmembrane region" description="Helical" evidence="6">
    <location>
        <begin position="347"/>
        <end position="371"/>
    </location>
</feature>
<evidence type="ECO:0000313" key="9">
    <source>
        <dbReference type="EMBL" id="RGM15767.1"/>
    </source>
</evidence>